<proteinExistence type="predicted"/>
<feature type="compositionally biased region" description="Basic and acidic residues" evidence="1">
    <location>
        <begin position="35"/>
        <end position="44"/>
    </location>
</feature>
<gene>
    <name evidence="2" type="ORF">Cgig2_010030</name>
</gene>
<dbReference type="AlphaFoldDB" id="A0A9Q1GM06"/>
<dbReference type="Proteomes" id="UP001153076">
    <property type="component" value="Unassembled WGS sequence"/>
</dbReference>
<reference evidence="2" key="1">
    <citation type="submission" date="2022-04" db="EMBL/GenBank/DDBJ databases">
        <title>Carnegiea gigantea Genome sequencing and assembly v2.</title>
        <authorList>
            <person name="Copetti D."/>
            <person name="Sanderson M.J."/>
            <person name="Burquez A."/>
            <person name="Wojciechowski M.F."/>
        </authorList>
    </citation>
    <scope>NUCLEOTIDE SEQUENCE</scope>
    <source>
        <strain evidence="2">SGP5-SGP5p</strain>
        <tissue evidence="2">Aerial part</tissue>
    </source>
</reference>
<organism evidence="2 3">
    <name type="scientific">Carnegiea gigantea</name>
    <dbReference type="NCBI Taxonomy" id="171969"/>
    <lineage>
        <taxon>Eukaryota</taxon>
        <taxon>Viridiplantae</taxon>
        <taxon>Streptophyta</taxon>
        <taxon>Embryophyta</taxon>
        <taxon>Tracheophyta</taxon>
        <taxon>Spermatophyta</taxon>
        <taxon>Magnoliopsida</taxon>
        <taxon>eudicotyledons</taxon>
        <taxon>Gunneridae</taxon>
        <taxon>Pentapetalae</taxon>
        <taxon>Caryophyllales</taxon>
        <taxon>Cactineae</taxon>
        <taxon>Cactaceae</taxon>
        <taxon>Cactoideae</taxon>
        <taxon>Echinocereeae</taxon>
        <taxon>Carnegiea</taxon>
    </lineage>
</organism>
<evidence type="ECO:0000313" key="3">
    <source>
        <dbReference type="Proteomes" id="UP001153076"/>
    </source>
</evidence>
<accession>A0A9Q1GM06</accession>
<dbReference type="EMBL" id="JAKOGI010002566">
    <property type="protein sequence ID" value="KAJ8421737.1"/>
    <property type="molecule type" value="Genomic_DNA"/>
</dbReference>
<protein>
    <submittedName>
        <fullName evidence="2">Uncharacterized protein</fullName>
    </submittedName>
</protein>
<name>A0A9Q1GM06_9CARY</name>
<feature type="region of interest" description="Disordered" evidence="1">
    <location>
        <begin position="1"/>
        <end position="44"/>
    </location>
</feature>
<evidence type="ECO:0000313" key="2">
    <source>
        <dbReference type="EMBL" id="KAJ8421737.1"/>
    </source>
</evidence>
<sequence>MSRGEDIHFGEGPAGGARTCEVGKKNILEEDPEPPGERAHERMDGVNEPKLLRDTHLLLPKSGTRSVPSLVWPSPIPDRDGPIPICLPYENKPILPPIMKEGLSKEKWVDVMRARPIFQVRPSKAAGRGWILLRLLDHDCGQHIYTSGRPRK</sequence>
<comment type="caution">
    <text evidence="2">The sequence shown here is derived from an EMBL/GenBank/DDBJ whole genome shotgun (WGS) entry which is preliminary data.</text>
</comment>
<keyword evidence="3" id="KW-1185">Reference proteome</keyword>
<evidence type="ECO:0000256" key="1">
    <source>
        <dbReference type="SAM" id="MobiDB-lite"/>
    </source>
</evidence>